<organism evidence="2 3">
    <name type="scientific">Lichtheimia ornata</name>
    <dbReference type="NCBI Taxonomy" id="688661"/>
    <lineage>
        <taxon>Eukaryota</taxon>
        <taxon>Fungi</taxon>
        <taxon>Fungi incertae sedis</taxon>
        <taxon>Mucoromycota</taxon>
        <taxon>Mucoromycotina</taxon>
        <taxon>Mucoromycetes</taxon>
        <taxon>Mucorales</taxon>
        <taxon>Lichtheimiaceae</taxon>
        <taxon>Lichtheimia</taxon>
    </lineage>
</organism>
<dbReference type="RefSeq" id="XP_058337818.1">
    <property type="nucleotide sequence ID" value="XM_058491405.1"/>
</dbReference>
<evidence type="ECO:0000256" key="1">
    <source>
        <dbReference type="SAM" id="Phobius"/>
    </source>
</evidence>
<dbReference type="Proteomes" id="UP001234581">
    <property type="component" value="Unassembled WGS sequence"/>
</dbReference>
<dbReference type="EMBL" id="JARTCD010000090">
    <property type="protein sequence ID" value="KAJ8652904.1"/>
    <property type="molecule type" value="Genomic_DNA"/>
</dbReference>
<comment type="caution">
    <text evidence="2">The sequence shown here is derived from an EMBL/GenBank/DDBJ whole genome shotgun (WGS) entry which is preliminary data.</text>
</comment>
<accession>A0AAD7UUE8</accession>
<proteinExistence type="predicted"/>
<evidence type="ECO:0000313" key="3">
    <source>
        <dbReference type="Proteomes" id="UP001234581"/>
    </source>
</evidence>
<evidence type="ECO:0000313" key="2">
    <source>
        <dbReference type="EMBL" id="KAJ8652904.1"/>
    </source>
</evidence>
<sequence>MLDYMSHYLHTDNETIVLVLHHSTTSTSFQAASHDGKRATAIPYRHSSSQTPITQCIALRSPLHIAGIRFAHEQVEILRRSACWLLFTRTYLDCQPVIGSIQVGKDEENRTSSCHLQHITFHATGGFITLTRCSKMFDHFIRSIHHDSNSHTHSHTNKSLEINTIIHPFFLLEFISSSMAFAHFMALLLGVFIAAS</sequence>
<keyword evidence="1" id="KW-0812">Transmembrane</keyword>
<dbReference type="AlphaFoldDB" id="A0AAD7UUE8"/>
<dbReference type="GeneID" id="83218839"/>
<reference evidence="2 3" key="1">
    <citation type="submission" date="2023-03" db="EMBL/GenBank/DDBJ databases">
        <title>Genome sequence of Lichtheimia ornata CBS 291.66.</title>
        <authorList>
            <person name="Mohabir J.T."/>
            <person name="Shea T.P."/>
            <person name="Kurbessoian T."/>
            <person name="Berby B."/>
            <person name="Fontaine J."/>
            <person name="Livny J."/>
            <person name="Gnirke A."/>
            <person name="Stajich J.E."/>
            <person name="Cuomo C.A."/>
        </authorList>
    </citation>
    <scope>NUCLEOTIDE SEQUENCE [LARGE SCALE GENOMIC DNA]</scope>
    <source>
        <strain evidence="2">CBS 291.66</strain>
    </source>
</reference>
<keyword evidence="3" id="KW-1185">Reference proteome</keyword>
<protein>
    <submittedName>
        <fullName evidence="2">Uncharacterized protein</fullName>
    </submittedName>
</protein>
<keyword evidence="1" id="KW-1133">Transmembrane helix</keyword>
<feature type="transmembrane region" description="Helical" evidence="1">
    <location>
        <begin position="169"/>
        <end position="195"/>
    </location>
</feature>
<name>A0AAD7UUE8_9FUNG</name>
<keyword evidence="1" id="KW-0472">Membrane</keyword>
<gene>
    <name evidence="2" type="ORF">O0I10_011438</name>
</gene>